<evidence type="ECO:0000313" key="3">
    <source>
        <dbReference type="Proteomes" id="UP000557872"/>
    </source>
</evidence>
<organism evidence="2 3">
    <name type="scientific">Oceaniferula marina</name>
    <dbReference type="NCBI Taxonomy" id="2748318"/>
    <lineage>
        <taxon>Bacteria</taxon>
        <taxon>Pseudomonadati</taxon>
        <taxon>Verrucomicrobiota</taxon>
        <taxon>Verrucomicrobiia</taxon>
        <taxon>Verrucomicrobiales</taxon>
        <taxon>Verrucomicrobiaceae</taxon>
        <taxon>Oceaniferula</taxon>
    </lineage>
</organism>
<accession>A0A851GQL2</accession>
<name>A0A851GQL2_9BACT</name>
<comment type="similarity">
    <text evidence="1">Belongs to the Rv0495c family.</text>
</comment>
<dbReference type="Pfam" id="PF11307">
    <property type="entry name" value="DUF3109"/>
    <property type="match status" value="1"/>
</dbReference>
<dbReference type="Proteomes" id="UP000557872">
    <property type="component" value="Unassembled WGS sequence"/>
</dbReference>
<dbReference type="InterPro" id="IPR021458">
    <property type="entry name" value="Rv0495c"/>
</dbReference>
<comment type="caution">
    <text evidence="2">The sequence shown here is derived from an EMBL/GenBank/DDBJ whole genome shotgun (WGS) entry which is preliminary data.</text>
</comment>
<evidence type="ECO:0000256" key="1">
    <source>
        <dbReference type="ARBA" id="ARBA00093770"/>
    </source>
</evidence>
<dbReference type="EMBL" id="JACBAZ010000011">
    <property type="protein sequence ID" value="NWK57395.1"/>
    <property type="molecule type" value="Genomic_DNA"/>
</dbReference>
<dbReference type="AlphaFoldDB" id="A0A851GQL2"/>
<proteinExistence type="inferred from homology"/>
<sequence length="224" mass="24757">MSAYQETAEVLAAQIREAQLDHEAFEQWIRPCLLESCRATCCHDGVYLSKQEADGIGRLLDEHVAFFEQCGLSLPDEPILSVRGGGAFKTATRQAEPGELAEDYPAHFPQTRCVFLDRQGRCGLQRLSMEQGRAAWHDKPLTCWIHPILILPVTRERSRPLVTLVSPENDPQKTSAYPGFASCTHCGRPDSSGVPAREALAPELEMLGNLSGRDLLAELNAECI</sequence>
<protein>
    <submittedName>
        <fullName evidence="2">Uncharacterized protein</fullName>
    </submittedName>
</protein>
<evidence type="ECO:0000313" key="2">
    <source>
        <dbReference type="EMBL" id="NWK57395.1"/>
    </source>
</evidence>
<reference evidence="2 3" key="1">
    <citation type="submission" date="2020-07" db="EMBL/GenBank/DDBJ databases">
        <title>Roseicoccus Jingziensis gen. nov., sp. nov., isolated from coastal seawater.</title>
        <authorList>
            <person name="Feng X."/>
        </authorList>
    </citation>
    <scope>NUCLEOTIDE SEQUENCE [LARGE SCALE GENOMIC DNA]</scope>
    <source>
        <strain evidence="2 3">N1E253</strain>
    </source>
</reference>
<keyword evidence="3" id="KW-1185">Reference proteome</keyword>
<dbReference type="RefSeq" id="WP_178934416.1">
    <property type="nucleotide sequence ID" value="NZ_JACBAZ010000011.1"/>
</dbReference>
<gene>
    <name evidence="2" type="ORF">HW115_17380</name>
</gene>